<organism evidence="4 5">
    <name type="scientific">Nocardia wallacei</name>
    <dbReference type="NCBI Taxonomy" id="480035"/>
    <lineage>
        <taxon>Bacteria</taxon>
        <taxon>Bacillati</taxon>
        <taxon>Actinomycetota</taxon>
        <taxon>Actinomycetes</taxon>
        <taxon>Mycobacteriales</taxon>
        <taxon>Nocardiaceae</taxon>
        <taxon>Nocardia</taxon>
    </lineage>
</organism>
<name>A0A7G1KF93_9NOCA</name>
<feature type="transmembrane region" description="Helical" evidence="1">
    <location>
        <begin position="115"/>
        <end position="135"/>
    </location>
</feature>
<dbReference type="PROSITE" id="PS50924">
    <property type="entry name" value="MHYT"/>
    <property type="match status" value="1"/>
</dbReference>
<reference evidence="4 5" key="1">
    <citation type="submission" date="2020-08" db="EMBL/GenBank/DDBJ databases">
        <title>Genome Sequencing of Nocardia wallacei strain FMUON74 and assembly.</title>
        <authorList>
            <person name="Toyokawa M."/>
            <person name="Uesaka K."/>
        </authorList>
    </citation>
    <scope>NUCLEOTIDE SEQUENCE [LARGE SCALE GENOMIC DNA]</scope>
    <source>
        <strain evidence="4 5">FMUON74</strain>
    </source>
</reference>
<evidence type="ECO:0000256" key="2">
    <source>
        <dbReference type="SAM" id="MobiDB-lite"/>
    </source>
</evidence>
<feature type="domain" description="MHYT" evidence="3">
    <location>
        <begin position="16"/>
        <end position="204"/>
    </location>
</feature>
<dbReference type="Proteomes" id="UP000516173">
    <property type="component" value="Chromosome"/>
</dbReference>
<dbReference type="PANTHER" id="PTHR35152">
    <property type="entry name" value="DOMAIN SIGNALLING PROTEIN, PUTATIVE (AFU_ORTHOLOGUE AFUA_5G11310)-RELATED"/>
    <property type="match status" value="1"/>
</dbReference>
<dbReference type="PANTHER" id="PTHR35152:SF1">
    <property type="entry name" value="DOMAIN SIGNALLING PROTEIN, PUTATIVE (AFU_ORTHOLOGUE AFUA_5G11310)-RELATED"/>
    <property type="match status" value="1"/>
</dbReference>
<keyword evidence="1" id="KW-1133">Transmembrane helix</keyword>
<feature type="transmembrane region" description="Helical" evidence="1">
    <location>
        <begin position="176"/>
        <end position="195"/>
    </location>
</feature>
<dbReference type="EMBL" id="AP023396">
    <property type="protein sequence ID" value="BCK52943.1"/>
    <property type="molecule type" value="Genomic_DNA"/>
</dbReference>
<protein>
    <recommendedName>
        <fullName evidence="3">MHYT domain-containing protein</fullName>
    </recommendedName>
</protein>
<dbReference type="KEGG" id="nwl:NWFMUON74_07150"/>
<proteinExistence type="predicted"/>
<feature type="transmembrane region" description="Helical" evidence="1">
    <location>
        <begin position="52"/>
        <end position="77"/>
    </location>
</feature>
<accession>A0A7G1KF93</accession>
<feature type="transmembrane region" description="Helical" evidence="1">
    <location>
        <begin position="89"/>
        <end position="108"/>
    </location>
</feature>
<evidence type="ECO:0000259" key="3">
    <source>
        <dbReference type="PROSITE" id="PS50924"/>
    </source>
</evidence>
<evidence type="ECO:0000256" key="1">
    <source>
        <dbReference type="PROSITE-ProRule" id="PRU00244"/>
    </source>
</evidence>
<keyword evidence="1" id="KW-0812">Transmembrane</keyword>
<dbReference type="GO" id="GO:0016020">
    <property type="term" value="C:membrane"/>
    <property type="evidence" value="ECO:0007669"/>
    <property type="project" value="UniProtKB-UniRule"/>
</dbReference>
<dbReference type="GeneID" id="80345339"/>
<dbReference type="RefSeq" id="WP_232110821.1">
    <property type="nucleotide sequence ID" value="NZ_AP023396.1"/>
</dbReference>
<feature type="compositionally biased region" description="Basic and acidic residues" evidence="2">
    <location>
        <begin position="249"/>
        <end position="260"/>
    </location>
</feature>
<dbReference type="Pfam" id="PF03707">
    <property type="entry name" value="MHYT"/>
    <property type="match status" value="2"/>
</dbReference>
<feature type="transmembrane region" description="Helical" evidence="1">
    <location>
        <begin position="220"/>
        <end position="242"/>
    </location>
</feature>
<dbReference type="AlphaFoldDB" id="A0A7G1KF93"/>
<feature type="compositionally biased region" description="Low complexity" evidence="2">
    <location>
        <begin position="278"/>
        <end position="300"/>
    </location>
</feature>
<feature type="region of interest" description="Disordered" evidence="2">
    <location>
        <begin position="249"/>
        <end position="323"/>
    </location>
</feature>
<keyword evidence="5" id="KW-1185">Reference proteome</keyword>
<sequence>MPLENIAVLELDHFNHGLLTPILAYLMSFIGSVLGLRCAVHARSSRWPGGWLVAAAVALGGCGIWVMHFTAMLGFSIQGMTVRYDIPMTLLSAAIAIVVVWIGLSIVVRVRREIVALPVGGAVTGVGVAAMHYLGMSAMHAGAHVEYGFGLVTLSVVIAVVAATAALWFMLHVHGFGATLGAAVIMGLAVCGMHYTGMASMSAHRGDHAMGGSGVEPVELLTPLIMTVTLVTMMLIVLVGLAEVDAPSRRESEALEKEPELADSGRSWPRLDPFSDAPRQPVRAPRPPQQQQQSVPTSVSLRAASQAADHQPGFGTPHPNRRP</sequence>
<dbReference type="InterPro" id="IPR005330">
    <property type="entry name" value="MHYT_dom"/>
</dbReference>
<feature type="transmembrane region" description="Helical" evidence="1">
    <location>
        <begin position="22"/>
        <end position="40"/>
    </location>
</feature>
<evidence type="ECO:0000313" key="4">
    <source>
        <dbReference type="EMBL" id="BCK52943.1"/>
    </source>
</evidence>
<feature type="transmembrane region" description="Helical" evidence="1">
    <location>
        <begin position="147"/>
        <end position="169"/>
    </location>
</feature>
<keyword evidence="1" id="KW-0472">Membrane</keyword>
<gene>
    <name evidence="4" type="ORF">NWFMUON74_07150</name>
</gene>
<evidence type="ECO:0000313" key="5">
    <source>
        <dbReference type="Proteomes" id="UP000516173"/>
    </source>
</evidence>